<dbReference type="RefSeq" id="WP_050432643.1">
    <property type="nucleotide sequence ID" value="NZ_CP012159.1"/>
</dbReference>
<protein>
    <recommendedName>
        <fullName evidence="5">Secreted protein</fullName>
    </recommendedName>
</protein>
<reference evidence="3 4" key="1">
    <citation type="submission" date="2015-07" db="EMBL/GenBank/DDBJ databases">
        <title>Genome analysis of myxobacterium Chondromyces crocatus Cm c5 reveals a high potential for natural compound synthesis and the genetic basis for the loss of fruiting body formation.</title>
        <authorList>
            <person name="Zaburannyi N."/>
            <person name="Bunk B."/>
            <person name="Maier J."/>
            <person name="Overmann J."/>
            <person name="Mueller R."/>
        </authorList>
    </citation>
    <scope>NUCLEOTIDE SEQUENCE [LARGE SCALE GENOMIC DNA]</scope>
    <source>
        <strain evidence="3 4">Cm c5</strain>
    </source>
</reference>
<feature type="signal peptide" evidence="2">
    <location>
        <begin position="1"/>
        <end position="22"/>
    </location>
</feature>
<evidence type="ECO:0000313" key="4">
    <source>
        <dbReference type="Proteomes" id="UP000067626"/>
    </source>
</evidence>
<keyword evidence="2" id="KW-0732">Signal</keyword>
<dbReference type="PROSITE" id="PS51257">
    <property type="entry name" value="PROKAR_LIPOPROTEIN"/>
    <property type="match status" value="1"/>
</dbReference>
<evidence type="ECO:0000256" key="1">
    <source>
        <dbReference type="SAM" id="MobiDB-lite"/>
    </source>
</evidence>
<sequence>MIRSACSKLVVAASLASLFATACYIPHPSASARLVRRSKAGGEFALQGHRDYAMIHGEKLMSETCGGPGTFEIVEEGEEVVGVNSSSSSSSVTSRSRRVSYEDTDSASRDVVEWRVKFACIGVEQPAAAPAAPAEDNGAPPADAPPQARNDGQQNPF</sequence>
<evidence type="ECO:0008006" key="5">
    <source>
        <dbReference type="Google" id="ProtNLM"/>
    </source>
</evidence>
<evidence type="ECO:0000256" key="2">
    <source>
        <dbReference type="SAM" id="SignalP"/>
    </source>
</evidence>
<feature type="compositionally biased region" description="Low complexity" evidence="1">
    <location>
        <begin position="127"/>
        <end position="148"/>
    </location>
</feature>
<accession>A0A0K1EIQ9</accession>
<feature type="region of interest" description="Disordered" evidence="1">
    <location>
        <begin position="82"/>
        <end position="108"/>
    </location>
</feature>
<name>A0A0K1EIQ9_CHOCO</name>
<organism evidence="3 4">
    <name type="scientific">Chondromyces crocatus</name>
    <dbReference type="NCBI Taxonomy" id="52"/>
    <lineage>
        <taxon>Bacteria</taxon>
        <taxon>Pseudomonadati</taxon>
        <taxon>Myxococcota</taxon>
        <taxon>Polyangia</taxon>
        <taxon>Polyangiales</taxon>
        <taxon>Polyangiaceae</taxon>
        <taxon>Chondromyces</taxon>
    </lineage>
</organism>
<proteinExistence type="predicted"/>
<feature type="region of interest" description="Disordered" evidence="1">
    <location>
        <begin position="127"/>
        <end position="157"/>
    </location>
</feature>
<dbReference type="KEGG" id="ccro:CMC5_049070"/>
<dbReference type="EMBL" id="CP012159">
    <property type="protein sequence ID" value="AKT40751.1"/>
    <property type="molecule type" value="Genomic_DNA"/>
</dbReference>
<feature type="compositionally biased region" description="Low complexity" evidence="1">
    <location>
        <begin position="82"/>
        <end position="94"/>
    </location>
</feature>
<keyword evidence="4" id="KW-1185">Reference proteome</keyword>
<feature type="chain" id="PRO_5005459519" description="Secreted protein" evidence="2">
    <location>
        <begin position="23"/>
        <end position="157"/>
    </location>
</feature>
<gene>
    <name evidence="3" type="ORF">CMC5_049070</name>
</gene>
<dbReference type="AlphaFoldDB" id="A0A0K1EIQ9"/>
<dbReference type="Proteomes" id="UP000067626">
    <property type="component" value="Chromosome"/>
</dbReference>
<evidence type="ECO:0000313" key="3">
    <source>
        <dbReference type="EMBL" id="AKT40751.1"/>
    </source>
</evidence>